<comment type="caution">
    <text evidence="10">The sequence shown here is derived from an EMBL/GenBank/DDBJ whole genome shotgun (WGS) entry which is preliminary data.</text>
</comment>
<comment type="function">
    <text evidence="6 7">Recruits TFIIH to the initiation complex and stimulates the RNA polymerase II C-terminal domain kinase and DNA-dependent ATPase activities of TFIIH. Both TFIIH and TFIIE are required for promoter clearance by RNA polymerase.</text>
</comment>
<comment type="subcellular location">
    <subcellularLocation>
        <location evidence="1 7">Nucleus</location>
    </subcellularLocation>
</comment>
<evidence type="ECO:0000313" key="10">
    <source>
        <dbReference type="EMBL" id="KAJ9151152.1"/>
    </source>
</evidence>
<dbReference type="PANTHER" id="PTHR12716">
    <property type="entry name" value="TRANSCRIPTION INITIATION FACTOR IIE, BETA SUBUNIT"/>
    <property type="match status" value="1"/>
</dbReference>
<dbReference type="Pfam" id="PF18121">
    <property type="entry name" value="TFA2_Winged_2"/>
    <property type="match status" value="1"/>
</dbReference>
<evidence type="ECO:0000256" key="7">
    <source>
        <dbReference type="PIRNR" id="PIRNR016398"/>
    </source>
</evidence>
<dbReference type="InterPro" id="IPR054600">
    <property type="entry name" value="TFA2_E-tether"/>
</dbReference>
<evidence type="ECO:0000259" key="9">
    <source>
        <dbReference type="PROSITE" id="PS51351"/>
    </source>
</evidence>
<feature type="region of interest" description="Disordered" evidence="8">
    <location>
        <begin position="14"/>
        <end position="72"/>
    </location>
</feature>
<feature type="compositionally biased region" description="Low complexity" evidence="8">
    <location>
        <begin position="37"/>
        <end position="53"/>
    </location>
</feature>
<keyword evidence="11" id="KW-1185">Reference proteome</keyword>
<evidence type="ECO:0000256" key="8">
    <source>
        <dbReference type="SAM" id="MobiDB-lite"/>
    </source>
</evidence>
<dbReference type="GO" id="GO:0006367">
    <property type="term" value="P:transcription initiation at RNA polymerase II promoter"/>
    <property type="evidence" value="ECO:0007669"/>
    <property type="project" value="UniProtKB-UniRule"/>
</dbReference>
<dbReference type="PIRSF" id="PIRSF016398">
    <property type="entry name" value="TFIIE-beta"/>
    <property type="match status" value="1"/>
</dbReference>
<gene>
    <name evidence="10" type="ORF">NKR23_g3059</name>
</gene>
<dbReference type="Pfam" id="PF22254">
    <property type="entry name" value="TFA2_E-tether"/>
    <property type="match status" value="1"/>
</dbReference>
<evidence type="ECO:0000256" key="2">
    <source>
        <dbReference type="ARBA" id="ARBA00023015"/>
    </source>
</evidence>
<dbReference type="GO" id="GO:0003677">
    <property type="term" value="F:DNA binding"/>
    <property type="evidence" value="ECO:0007669"/>
    <property type="project" value="UniProtKB-UniRule"/>
</dbReference>
<keyword evidence="5 7" id="KW-0539">Nucleus</keyword>
<keyword evidence="2 7" id="KW-0805">Transcription regulation</keyword>
<name>A0AA38RLW6_9PEZI</name>
<protein>
    <recommendedName>
        <fullName evidence="7">Transcription initiation factor IIE subunit beta</fullName>
    </recommendedName>
</protein>
<feature type="compositionally biased region" description="Basic residues" evidence="8">
    <location>
        <begin position="268"/>
        <end position="281"/>
    </location>
</feature>
<keyword evidence="3 7" id="KW-0238">DNA-binding</keyword>
<keyword evidence="4 7" id="KW-0804">Transcription</keyword>
<dbReference type="PANTHER" id="PTHR12716:SF8">
    <property type="entry name" value="TRANSCRIPTION INITIATION FACTOR IIE SUBUNIT BETA"/>
    <property type="match status" value="1"/>
</dbReference>
<feature type="compositionally biased region" description="Basic and acidic residues" evidence="8">
    <location>
        <begin position="287"/>
        <end position="299"/>
    </location>
</feature>
<dbReference type="AlphaFoldDB" id="A0AA38RLW6"/>
<dbReference type="PROSITE" id="PS51351">
    <property type="entry name" value="TFIIE_BETA_C"/>
    <property type="match status" value="1"/>
</dbReference>
<feature type="domain" description="TFIIE beta" evidence="9">
    <location>
        <begin position="66"/>
        <end position="155"/>
    </location>
</feature>
<sequence length="299" mass="33237">MSFLERQQAAFSGSLASAAAKMSSSTKRPLAPPSPSPSVASTTSVAPAGTTPTKGKKSRDAGGVIYSQPENTGLGNELATQMVYAVQHLKERDRPLKLDDILDHLSATRQPESFQVSIMERLRASPSVQWIPDPNLSEQTWKSGTYVHRPKIPGVKSKTQLLAYLQSLADAKGVEVKDLKDGWKDADQGIADLEREHRVLVVRAKKDGTARWVWPNDPTLCHTVDPEFRNMWHKVEVPSVDDIVRRLTQVGQKPTSEDPRLKISNAPKVKKEKKRAVRRSGKTTNTHMEHLLKDFAPKR</sequence>
<comment type="subunit">
    <text evidence="7">Tetramer of two alpha and two beta chains.</text>
</comment>
<evidence type="ECO:0000256" key="4">
    <source>
        <dbReference type="ARBA" id="ARBA00023163"/>
    </source>
</evidence>
<dbReference type="InterPro" id="IPR040501">
    <property type="entry name" value="TFA2_Winged_2"/>
</dbReference>
<dbReference type="InterPro" id="IPR003166">
    <property type="entry name" value="TFIIE_bsu_DNA-bd"/>
</dbReference>
<dbReference type="GO" id="GO:0005673">
    <property type="term" value="C:transcription factor TFIIE complex"/>
    <property type="evidence" value="ECO:0007669"/>
    <property type="project" value="UniProtKB-UniRule"/>
</dbReference>
<feature type="region of interest" description="Disordered" evidence="8">
    <location>
        <begin position="266"/>
        <end position="299"/>
    </location>
</feature>
<evidence type="ECO:0000256" key="5">
    <source>
        <dbReference type="ARBA" id="ARBA00023242"/>
    </source>
</evidence>
<dbReference type="InterPro" id="IPR016656">
    <property type="entry name" value="TFIIE-bsu"/>
</dbReference>
<feature type="compositionally biased region" description="Low complexity" evidence="8">
    <location>
        <begin position="14"/>
        <end position="25"/>
    </location>
</feature>
<dbReference type="Proteomes" id="UP001174694">
    <property type="component" value="Unassembled WGS sequence"/>
</dbReference>
<evidence type="ECO:0000313" key="11">
    <source>
        <dbReference type="Proteomes" id="UP001174694"/>
    </source>
</evidence>
<organism evidence="10 11">
    <name type="scientific">Pleurostoma richardsiae</name>
    <dbReference type="NCBI Taxonomy" id="41990"/>
    <lineage>
        <taxon>Eukaryota</taxon>
        <taxon>Fungi</taxon>
        <taxon>Dikarya</taxon>
        <taxon>Ascomycota</taxon>
        <taxon>Pezizomycotina</taxon>
        <taxon>Sordariomycetes</taxon>
        <taxon>Sordariomycetidae</taxon>
        <taxon>Calosphaeriales</taxon>
        <taxon>Pleurostomataceae</taxon>
        <taxon>Pleurostoma</taxon>
    </lineage>
</organism>
<dbReference type="Pfam" id="PF02186">
    <property type="entry name" value="TFIIE_beta"/>
    <property type="match status" value="1"/>
</dbReference>
<accession>A0AA38RLW6</accession>
<comment type="similarity">
    <text evidence="7">Belongs to the TFIIE beta subunit family.</text>
</comment>
<dbReference type="GO" id="GO:0001097">
    <property type="term" value="F:TFIIH-class transcription factor complex binding"/>
    <property type="evidence" value="ECO:0007669"/>
    <property type="project" value="TreeGrafter"/>
</dbReference>
<evidence type="ECO:0000256" key="1">
    <source>
        <dbReference type="ARBA" id="ARBA00004123"/>
    </source>
</evidence>
<reference evidence="10" key="1">
    <citation type="submission" date="2022-07" db="EMBL/GenBank/DDBJ databases">
        <title>Fungi with potential for degradation of polypropylene.</title>
        <authorList>
            <person name="Gostincar C."/>
        </authorList>
    </citation>
    <scope>NUCLEOTIDE SEQUENCE</scope>
    <source>
        <strain evidence="10">EXF-13308</strain>
    </source>
</reference>
<proteinExistence type="inferred from homology"/>
<evidence type="ECO:0000256" key="3">
    <source>
        <dbReference type="ARBA" id="ARBA00023125"/>
    </source>
</evidence>
<evidence type="ECO:0000256" key="6">
    <source>
        <dbReference type="ARBA" id="ARBA00025581"/>
    </source>
</evidence>
<dbReference type="EMBL" id="JANBVO010000006">
    <property type="protein sequence ID" value="KAJ9151152.1"/>
    <property type="molecule type" value="Genomic_DNA"/>
</dbReference>